<protein>
    <submittedName>
        <fullName evidence="3">DUF3466 family protein</fullName>
    </submittedName>
</protein>
<gene>
    <name evidence="3" type="ORF">MD483_08080</name>
</gene>
<dbReference type="AlphaFoldDB" id="A0A9X3CDS3"/>
<dbReference type="RefSeq" id="WP_265687255.1">
    <property type="nucleotide sequence ID" value="NZ_JAKRRX010000034.1"/>
</dbReference>
<reference evidence="3" key="1">
    <citation type="submission" date="2022-02" db="EMBL/GenBank/DDBJ databases">
        <title>Vibrio sp. nov., a new bacterium isolated from Bohai sea, China.</title>
        <authorList>
            <person name="Yuan Y."/>
        </authorList>
    </citation>
    <scope>NUCLEOTIDE SEQUENCE</scope>
    <source>
        <strain evidence="3">DBSS07</strain>
    </source>
</reference>
<evidence type="ECO:0000313" key="3">
    <source>
        <dbReference type="EMBL" id="MCW8333779.1"/>
    </source>
</evidence>
<evidence type="ECO:0000256" key="2">
    <source>
        <dbReference type="SAM" id="SignalP"/>
    </source>
</evidence>
<evidence type="ECO:0000256" key="1">
    <source>
        <dbReference type="SAM" id="MobiDB-lite"/>
    </source>
</evidence>
<organism evidence="3 4">
    <name type="scientific">Vibrio paucivorans</name>
    <dbReference type="NCBI Taxonomy" id="2829489"/>
    <lineage>
        <taxon>Bacteria</taxon>
        <taxon>Pseudomonadati</taxon>
        <taxon>Pseudomonadota</taxon>
        <taxon>Gammaproteobacteria</taxon>
        <taxon>Vibrionales</taxon>
        <taxon>Vibrionaceae</taxon>
        <taxon>Vibrio</taxon>
    </lineage>
</organism>
<dbReference type="EMBL" id="JAKRRX010000034">
    <property type="protein sequence ID" value="MCW8333779.1"/>
    <property type="molecule type" value="Genomic_DNA"/>
</dbReference>
<sequence length="562" mass="60695">MSSKLFKVSAVAVTVFTALNANAALYQVVEVDPEGISAGEYNEVHGVAIQPSTIGDDMGCFGTSCSASQFKLGGETWADVEGNSYREEVPWAMDRTFAYLDERGDFESYCYRELLYSTCESWADQHWKVWERELNGNQTSNVLAFVEDDPSAYNNAFNNVINSLAADPTDPASAVSPVGNQSTAPQEWNQQNSGTRNRIVSPVTPDGVAPNDWYQGRAWAVDSTNTYAVGSIARQVSNENGEQHSSKASIWKNNESPVQIGWASNVPEKDGELIAQGSLRDIVVKDGKIYAVGYNTYRDDNYYNASIFVANVADYDDVDAWDSNEIDNVQSKIDGDFIHSNSVASAINDNLVVVGTAKLSGSKPQNGAAGNKIFVVDDASSSSPKASFLSGGIFFDGAGGKVGAINNYNEIVGQLDAEDTRENDGKPRRKRGFIYPYNVDTDRSAIIGNQAQFLDNLTNGGSYSDSNNEYRIIDATDINDAGVISGTAIKCEGGYDDTTHNSYCGGGSQTETMVAVKLIPIQGASNSDIEPRGIDDPVVERSGGSLSWLMLSVLGLLGFRRK</sequence>
<accession>A0A9X3CDS3</accession>
<keyword evidence="2" id="KW-0732">Signal</keyword>
<proteinExistence type="predicted"/>
<keyword evidence="4" id="KW-1185">Reference proteome</keyword>
<comment type="caution">
    <text evidence="3">The sequence shown here is derived from an EMBL/GenBank/DDBJ whole genome shotgun (WGS) entry which is preliminary data.</text>
</comment>
<dbReference type="NCBIfam" id="TIGR03501">
    <property type="entry name" value="GlyGly_CTERM"/>
    <property type="match status" value="1"/>
</dbReference>
<dbReference type="Pfam" id="PF11949">
    <property type="entry name" value="DUF3466"/>
    <property type="match status" value="1"/>
</dbReference>
<feature type="region of interest" description="Disordered" evidence="1">
    <location>
        <begin position="171"/>
        <end position="206"/>
    </location>
</feature>
<feature type="chain" id="PRO_5040721677" evidence="2">
    <location>
        <begin position="24"/>
        <end position="562"/>
    </location>
</feature>
<feature type="signal peptide" evidence="2">
    <location>
        <begin position="1"/>
        <end position="23"/>
    </location>
</feature>
<evidence type="ECO:0000313" key="4">
    <source>
        <dbReference type="Proteomes" id="UP001155586"/>
    </source>
</evidence>
<dbReference type="InterPro" id="IPR020008">
    <property type="entry name" value="GlyGly_CTERM"/>
</dbReference>
<feature type="compositionally biased region" description="Polar residues" evidence="1">
    <location>
        <begin position="178"/>
        <end position="198"/>
    </location>
</feature>
<dbReference type="InterPro" id="IPR022562">
    <property type="entry name" value="DUF3466"/>
</dbReference>
<dbReference type="Proteomes" id="UP001155586">
    <property type="component" value="Unassembled WGS sequence"/>
</dbReference>
<name>A0A9X3CDS3_9VIBR</name>